<dbReference type="RefSeq" id="XP_018003133.1">
    <property type="nucleotide sequence ID" value="XM_018147305.1"/>
</dbReference>
<feature type="compositionally biased region" description="Low complexity" evidence="4">
    <location>
        <begin position="669"/>
        <end position="683"/>
    </location>
</feature>
<feature type="compositionally biased region" description="Polar residues" evidence="4">
    <location>
        <begin position="333"/>
        <end position="363"/>
    </location>
</feature>
<feature type="domain" description="Shugoshin C-terminal" evidence="5">
    <location>
        <begin position="460"/>
        <end position="483"/>
    </location>
</feature>
<name>A0A0N1H8F6_9EURO</name>
<organism evidence="6 7">
    <name type="scientific">Cyphellophora attinorum</name>
    <dbReference type="NCBI Taxonomy" id="1664694"/>
    <lineage>
        <taxon>Eukaryota</taxon>
        <taxon>Fungi</taxon>
        <taxon>Dikarya</taxon>
        <taxon>Ascomycota</taxon>
        <taxon>Pezizomycotina</taxon>
        <taxon>Eurotiomycetes</taxon>
        <taxon>Chaetothyriomycetidae</taxon>
        <taxon>Chaetothyriales</taxon>
        <taxon>Cyphellophoraceae</taxon>
        <taxon>Cyphellophora</taxon>
    </lineage>
</organism>
<dbReference type="GO" id="GO:0000775">
    <property type="term" value="C:chromosome, centromeric region"/>
    <property type="evidence" value="ECO:0007669"/>
    <property type="project" value="InterPro"/>
</dbReference>
<sequence>MARLNEPPQIIENHEAIKRSLLRKNRDLTRAHAAQIIRVRNLDEQLQKLTVENADLRQRLITCESELDRYRRSDLASTEILVLRDGLQQKLAEINSLVAQFGDIPQKIRKRERSERRQSRLKNFVSSPTKDIWQAQVQNPPSLRDAEQRLARLDEHRFVNRFSIGVEDAQPENEYYESASMSLSPKESAPIEVSIESTLESVQDMTAPPPEINSDSMLQNIERRRKRRTSSLVADLETPQNLADGTDKLESESDTQLSRRTVKRKLDADVLEPGAEDNKTAEEFVFQRKPVLKPIVTSRKSNRFTRPQDRQVPSVVSGQASSPSKERLALAPKSTNSPTKQTVDSKLTAKPNNNDLIKVQKSAQRSDPKRSRPEAADERQSKRPQSTGRLEAKRSEPALPPSVDIKIEPTEDVDMAPKTPFLTDDMFSPQPSEPSQPGRRVKQEAIVQNGLEEVLSGSLGRASRRAKSAVSYAEPNLRDKMRRPGKELVGAVEGYERKAREGSLGAQAGHERSNSTTALSEEPRSPLHEKQAPIAKRAKGKLDIQSWAAGDQPEASIEAQQSLLVGPGAPEAEPGSTGLSIFDHPTSSPAESRTSGYPGTDGGRTTPASEDIIDVAKPSSRLSTSRGSKDQSVRQPVGVPPRPTSARLSFSNTRPSAIIANQTKSIQNSRTASTTLRRSSSASGIRPRRRESADSILSLNTSGSISDVEDASDNETGNVSLAAENGTRHSDVVDSDDNDHAGDADYEPTAVLPDPASTQTAEAAPCAKVSRRKSMRFWQTSFPNQSYCRRSSDLNGYIAVSPPPQSYAVASGITPREGLMYHHDQLHQSATTERSPAPRRDQAQTPPRQAIHNRISELSHTPSRRSRWSQELQAATRDRDRQPTTYGLREQPRKTPKKSQPGTKEYVIVPKPQVSTAPANTTQPRTRLREIRSAPVQLQPDGRSVDVELRKRGRPKKNTALSLQQKIEMMGKSGTACGSSEHEHENGSDTSDGLRRRSSDVIEVYIPR</sequence>
<evidence type="ECO:0000259" key="5">
    <source>
        <dbReference type="Pfam" id="PF07557"/>
    </source>
</evidence>
<evidence type="ECO:0000256" key="4">
    <source>
        <dbReference type="SAM" id="MobiDB-lite"/>
    </source>
</evidence>
<dbReference type="GeneID" id="28739184"/>
<dbReference type="GO" id="GO:0005634">
    <property type="term" value="C:nucleus"/>
    <property type="evidence" value="ECO:0007669"/>
    <property type="project" value="InterPro"/>
</dbReference>
<evidence type="ECO:0000313" key="7">
    <source>
        <dbReference type="Proteomes" id="UP000038010"/>
    </source>
</evidence>
<dbReference type="EMBL" id="LFJN01000005">
    <property type="protein sequence ID" value="KPI43170.1"/>
    <property type="molecule type" value="Genomic_DNA"/>
</dbReference>
<keyword evidence="3" id="KW-0175">Coiled coil</keyword>
<feature type="compositionally biased region" description="Polar residues" evidence="4">
    <location>
        <begin position="585"/>
        <end position="597"/>
    </location>
</feature>
<feature type="region of interest" description="Disordered" evidence="4">
    <location>
        <begin position="826"/>
        <end position="925"/>
    </location>
</feature>
<feature type="compositionally biased region" description="Basic and acidic residues" evidence="4">
    <location>
        <begin position="521"/>
        <end position="531"/>
    </location>
</feature>
<gene>
    <name evidence="6" type="ORF">AB675_6975</name>
</gene>
<feature type="region of interest" description="Disordered" evidence="4">
    <location>
        <begin position="722"/>
        <end position="764"/>
    </location>
</feature>
<feature type="region of interest" description="Disordered" evidence="4">
    <location>
        <begin position="297"/>
        <end position="698"/>
    </location>
</feature>
<evidence type="ECO:0000256" key="2">
    <source>
        <dbReference type="ARBA" id="ARBA00022829"/>
    </source>
</evidence>
<comment type="similarity">
    <text evidence="1">Belongs to the shugoshin family.</text>
</comment>
<comment type="caution">
    <text evidence="6">The sequence shown here is derived from an EMBL/GenBank/DDBJ whole genome shotgun (WGS) entry which is preliminary data.</text>
</comment>
<dbReference type="Proteomes" id="UP000038010">
    <property type="component" value="Unassembled WGS sequence"/>
</dbReference>
<feature type="compositionally biased region" description="Basic and acidic residues" evidence="4">
    <location>
        <begin position="364"/>
        <end position="381"/>
    </location>
</feature>
<feature type="region of interest" description="Disordered" evidence="4">
    <location>
        <begin position="971"/>
        <end position="1008"/>
    </location>
</feature>
<dbReference type="InterPro" id="IPR011515">
    <property type="entry name" value="Shugoshin_C"/>
</dbReference>
<feature type="compositionally biased region" description="Polar residues" evidence="4">
    <location>
        <begin position="646"/>
        <end position="668"/>
    </location>
</feature>
<feature type="compositionally biased region" description="Basic and acidic residues" evidence="4">
    <location>
        <begin position="476"/>
        <end position="486"/>
    </location>
</feature>
<feature type="coiled-coil region" evidence="3">
    <location>
        <begin position="11"/>
        <end position="73"/>
    </location>
</feature>
<accession>A0A0N1H8F6</accession>
<proteinExistence type="inferred from homology"/>
<feature type="compositionally biased region" description="Basic and acidic residues" evidence="4">
    <location>
        <begin position="980"/>
        <end position="1000"/>
    </location>
</feature>
<dbReference type="Pfam" id="PF07557">
    <property type="entry name" value="Shugoshin_C"/>
    <property type="match status" value="1"/>
</dbReference>
<dbReference type="AlphaFoldDB" id="A0A0N1H8F6"/>
<feature type="compositionally biased region" description="Polar residues" evidence="4">
    <location>
        <begin position="913"/>
        <end position="925"/>
    </location>
</feature>
<keyword evidence="2" id="KW-0159">Chromosome partition</keyword>
<dbReference type="VEuPathDB" id="FungiDB:AB675_6975"/>
<protein>
    <submittedName>
        <fullName evidence="6">Shugoshin</fullName>
    </submittedName>
</protein>
<feature type="region of interest" description="Disordered" evidence="4">
    <location>
        <begin position="223"/>
        <end position="260"/>
    </location>
</feature>
<dbReference type="GO" id="GO:0045132">
    <property type="term" value="P:meiotic chromosome segregation"/>
    <property type="evidence" value="ECO:0007669"/>
    <property type="project" value="InterPro"/>
</dbReference>
<evidence type="ECO:0000313" key="6">
    <source>
        <dbReference type="EMBL" id="KPI43170.1"/>
    </source>
</evidence>
<evidence type="ECO:0000256" key="1">
    <source>
        <dbReference type="ARBA" id="ARBA00010845"/>
    </source>
</evidence>
<dbReference type="OrthoDB" id="5394106at2759"/>
<feature type="compositionally biased region" description="Polar residues" evidence="4">
    <location>
        <begin position="314"/>
        <end position="323"/>
    </location>
</feature>
<reference evidence="6 7" key="1">
    <citation type="submission" date="2015-06" db="EMBL/GenBank/DDBJ databases">
        <title>Draft genome of the ant-associated black yeast Phialophora attae CBS 131958.</title>
        <authorList>
            <person name="Moreno L.F."/>
            <person name="Stielow B.J."/>
            <person name="de Hoog S."/>
            <person name="Vicente V.A."/>
            <person name="Weiss V.A."/>
            <person name="de Vries M."/>
            <person name="Cruz L.M."/>
            <person name="Souza E.M."/>
        </authorList>
    </citation>
    <scope>NUCLEOTIDE SEQUENCE [LARGE SCALE GENOMIC DNA]</scope>
    <source>
        <strain evidence="6 7">CBS 131958</strain>
    </source>
</reference>
<feature type="compositionally biased region" description="Basic and acidic residues" evidence="4">
    <location>
        <begin position="726"/>
        <end position="743"/>
    </location>
</feature>
<evidence type="ECO:0000256" key="3">
    <source>
        <dbReference type="SAM" id="Coils"/>
    </source>
</evidence>
<keyword evidence="7" id="KW-1185">Reference proteome</keyword>